<feature type="transmembrane region" description="Helical" evidence="13">
    <location>
        <begin position="6"/>
        <end position="25"/>
    </location>
</feature>
<evidence type="ECO:0000256" key="4">
    <source>
        <dbReference type="ARBA" id="ARBA00022475"/>
    </source>
</evidence>
<feature type="transmembrane region" description="Helical" evidence="13">
    <location>
        <begin position="151"/>
        <end position="168"/>
    </location>
</feature>
<keyword evidence="7" id="KW-0441">Lipid A biosynthesis</keyword>
<dbReference type="Pfam" id="PF00892">
    <property type="entry name" value="EamA"/>
    <property type="match status" value="1"/>
</dbReference>
<keyword evidence="9" id="KW-0448">Lipopolysaccharide biosynthesis</keyword>
<gene>
    <name evidence="15" type="ORF">ACFOUW_28320</name>
</gene>
<keyword evidence="10 13" id="KW-1133">Transmembrane helix</keyword>
<feature type="transmembrane region" description="Helical" evidence="13">
    <location>
        <begin position="37"/>
        <end position="59"/>
    </location>
</feature>
<proteinExistence type="inferred from homology"/>
<evidence type="ECO:0000256" key="2">
    <source>
        <dbReference type="ARBA" id="ARBA00007362"/>
    </source>
</evidence>
<evidence type="ECO:0000256" key="13">
    <source>
        <dbReference type="SAM" id="Phobius"/>
    </source>
</evidence>
<evidence type="ECO:0000256" key="6">
    <source>
        <dbReference type="ARBA" id="ARBA00022519"/>
    </source>
</evidence>
<evidence type="ECO:0000256" key="12">
    <source>
        <dbReference type="ARBA" id="ARBA00023136"/>
    </source>
</evidence>
<keyword evidence="6" id="KW-0997">Cell inner membrane</keyword>
<keyword evidence="4" id="KW-1003">Cell membrane</keyword>
<evidence type="ECO:0000256" key="7">
    <source>
        <dbReference type="ARBA" id="ARBA00022556"/>
    </source>
</evidence>
<evidence type="ECO:0000313" key="15">
    <source>
        <dbReference type="EMBL" id="MFC3764775.1"/>
    </source>
</evidence>
<dbReference type="InterPro" id="IPR037185">
    <property type="entry name" value="EmrE-like"/>
</dbReference>
<organism evidence="15 16">
    <name type="scientific">Tenggerimyces flavus</name>
    <dbReference type="NCBI Taxonomy" id="1708749"/>
    <lineage>
        <taxon>Bacteria</taxon>
        <taxon>Bacillati</taxon>
        <taxon>Actinomycetota</taxon>
        <taxon>Actinomycetes</taxon>
        <taxon>Propionibacteriales</taxon>
        <taxon>Nocardioidaceae</taxon>
        <taxon>Tenggerimyces</taxon>
    </lineage>
</organism>
<comment type="similarity">
    <text evidence="2">Belongs to the EamA transporter family.</text>
</comment>
<keyword evidence="16" id="KW-1185">Reference proteome</keyword>
<evidence type="ECO:0000256" key="1">
    <source>
        <dbReference type="ARBA" id="ARBA00004651"/>
    </source>
</evidence>
<feature type="transmembrane region" description="Helical" evidence="13">
    <location>
        <begin position="269"/>
        <end position="286"/>
    </location>
</feature>
<comment type="caution">
    <text evidence="15">The sequence shown here is derived from an EMBL/GenBank/DDBJ whole genome shotgun (WGS) entry which is preliminary data.</text>
</comment>
<evidence type="ECO:0000256" key="3">
    <source>
        <dbReference type="ARBA" id="ARBA00022448"/>
    </source>
</evidence>
<feature type="transmembrane region" description="Helical" evidence="13">
    <location>
        <begin position="240"/>
        <end position="262"/>
    </location>
</feature>
<protein>
    <submittedName>
        <fullName evidence="15">DMT family transporter</fullName>
    </submittedName>
</protein>
<evidence type="ECO:0000256" key="9">
    <source>
        <dbReference type="ARBA" id="ARBA00022985"/>
    </source>
</evidence>
<evidence type="ECO:0000256" key="11">
    <source>
        <dbReference type="ARBA" id="ARBA00023098"/>
    </source>
</evidence>
<evidence type="ECO:0000313" key="16">
    <source>
        <dbReference type="Proteomes" id="UP001595699"/>
    </source>
</evidence>
<feature type="domain" description="EamA" evidence="14">
    <location>
        <begin position="151"/>
        <end position="285"/>
    </location>
</feature>
<keyword evidence="12 13" id="KW-0472">Membrane</keyword>
<keyword evidence="11" id="KW-0443">Lipid metabolism</keyword>
<evidence type="ECO:0000259" key="14">
    <source>
        <dbReference type="Pfam" id="PF00892"/>
    </source>
</evidence>
<comment type="subcellular location">
    <subcellularLocation>
        <location evidence="1">Cell membrane</location>
        <topology evidence="1">Multi-pass membrane protein</topology>
    </subcellularLocation>
</comment>
<feature type="transmembrane region" description="Helical" evidence="13">
    <location>
        <begin position="96"/>
        <end position="115"/>
    </location>
</feature>
<feature type="transmembrane region" description="Helical" evidence="13">
    <location>
        <begin position="121"/>
        <end position="139"/>
    </location>
</feature>
<dbReference type="InterPro" id="IPR000390">
    <property type="entry name" value="Small_drug/metabolite_transptr"/>
</dbReference>
<keyword evidence="3" id="KW-0813">Transport</keyword>
<keyword evidence="5" id="KW-0444">Lipid biosynthesis</keyword>
<dbReference type="Gene3D" id="1.10.3730.20">
    <property type="match status" value="2"/>
</dbReference>
<dbReference type="EMBL" id="JBHRZH010000033">
    <property type="protein sequence ID" value="MFC3764775.1"/>
    <property type="molecule type" value="Genomic_DNA"/>
</dbReference>
<accession>A0ABV7YLZ4</accession>
<evidence type="ECO:0000256" key="10">
    <source>
        <dbReference type="ARBA" id="ARBA00022989"/>
    </source>
</evidence>
<dbReference type="SUPFAM" id="SSF103481">
    <property type="entry name" value="Multidrug resistance efflux transporter EmrE"/>
    <property type="match status" value="2"/>
</dbReference>
<feature type="transmembrane region" description="Helical" evidence="13">
    <location>
        <begin position="180"/>
        <end position="200"/>
    </location>
</feature>
<keyword evidence="8 13" id="KW-0812">Transmembrane</keyword>
<evidence type="ECO:0000256" key="8">
    <source>
        <dbReference type="ARBA" id="ARBA00022692"/>
    </source>
</evidence>
<dbReference type="RefSeq" id="WP_205121575.1">
    <property type="nucleotide sequence ID" value="NZ_JAFBCM010000001.1"/>
</dbReference>
<dbReference type="PANTHER" id="PTHR30561">
    <property type="entry name" value="SMR FAMILY PROTON-DEPENDENT DRUG EFFLUX TRANSPORTER SUGE"/>
    <property type="match status" value="1"/>
</dbReference>
<name>A0ABV7YLZ4_9ACTN</name>
<evidence type="ECO:0000256" key="5">
    <source>
        <dbReference type="ARBA" id="ARBA00022516"/>
    </source>
</evidence>
<feature type="transmembrane region" description="Helical" evidence="13">
    <location>
        <begin position="215"/>
        <end position="234"/>
    </location>
</feature>
<feature type="transmembrane region" description="Helical" evidence="13">
    <location>
        <begin position="65"/>
        <end position="84"/>
    </location>
</feature>
<dbReference type="PANTHER" id="PTHR30561:SF1">
    <property type="entry name" value="MULTIDRUG TRANSPORTER EMRE"/>
    <property type="match status" value="1"/>
</dbReference>
<dbReference type="Proteomes" id="UP001595699">
    <property type="component" value="Unassembled WGS sequence"/>
</dbReference>
<reference evidence="16" key="1">
    <citation type="journal article" date="2019" name="Int. J. Syst. Evol. Microbiol.">
        <title>The Global Catalogue of Microorganisms (GCM) 10K type strain sequencing project: providing services to taxonomists for standard genome sequencing and annotation.</title>
        <authorList>
            <consortium name="The Broad Institute Genomics Platform"/>
            <consortium name="The Broad Institute Genome Sequencing Center for Infectious Disease"/>
            <person name="Wu L."/>
            <person name="Ma J."/>
        </authorList>
    </citation>
    <scope>NUCLEOTIDE SEQUENCE [LARGE SCALE GENOMIC DNA]</scope>
    <source>
        <strain evidence="16">CGMCC 4.7241</strain>
    </source>
</reference>
<sequence length="287" mass="30128">MLTEVGLPLYATFLVLGAAVAHAAWNAIAHGNEDKTVVLTQMAFGCAAVAIPLILISPMPKAASWPWLIASVIVHIAYNLLLMTSYRLGDFGQMYPVARGSSPLIVTGLAAFFLHERPLPLELAGVIVISIGLASLVFATGVRLRRANVKAIGAALATGLTIAVYTTIDGTGVRASGSPAGYTGWLLLLSMLTMVAYALLRRGPVIFTQVRHKPWPGLLGGVLSLTAYGLVLWAQTMGPLAAISALRETSIVVGAIIAAVVFKEGFGPRRIAATFIVFVGIALINLS</sequence>
<dbReference type="InterPro" id="IPR000620">
    <property type="entry name" value="EamA_dom"/>
</dbReference>